<dbReference type="Proteomes" id="UP001197247">
    <property type="component" value="Unassembled WGS sequence"/>
</dbReference>
<keyword evidence="2" id="KW-1185">Reference proteome</keyword>
<protein>
    <submittedName>
        <fullName evidence="1">Uncharacterized protein</fullName>
    </submittedName>
</protein>
<proteinExistence type="predicted"/>
<dbReference type="EMBL" id="JAHBAY010000006">
    <property type="protein sequence ID" value="MBT0770710.1"/>
    <property type="molecule type" value="Genomic_DNA"/>
</dbReference>
<evidence type="ECO:0000313" key="1">
    <source>
        <dbReference type="EMBL" id="MBT0770710.1"/>
    </source>
</evidence>
<comment type="caution">
    <text evidence="1">The sequence shown here is derived from an EMBL/GenBank/DDBJ whole genome shotgun (WGS) entry which is preliminary data.</text>
</comment>
<accession>A0ABS5TI39</accession>
<dbReference type="RefSeq" id="WP_214156989.1">
    <property type="nucleotide sequence ID" value="NZ_JAHBAY010000006.1"/>
</dbReference>
<name>A0ABS5TI39_9ACTN</name>
<evidence type="ECO:0000313" key="2">
    <source>
        <dbReference type="Proteomes" id="UP001197247"/>
    </source>
</evidence>
<sequence length="109" mass="11776">MTNEVTNDPTGDRWPGDVLTVSPTARVTVTNARLDDAQAAVLRDQVSEVVLGAGVPAGDHGCWCDQVGDTGIWDVSWQWSGPARDEAARVAVAHLVENGRPQWRITRSI</sequence>
<reference evidence="1 2" key="1">
    <citation type="submission" date="2021-05" db="EMBL/GenBank/DDBJ databases">
        <title>Kineosporia and Streptomyces sp. nov. two new marine actinobacteria isolated from Coral.</title>
        <authorList>
            <person name="Buangrab K."/>
            <person name="Sutthacheep M."/>
            <person name="Yeemin T."/>
            <person name="Harunari E."/>
            <person name="Igarashi Y."/>
            <person name="Kanchanasin P."/>
            <person name="Tanasupawat S."/>
            <person name="Phongsopitanun W."/>
        </authorList>
    </citation>
    <scope>NUCLEOTIDE SEQUENCE [LARGE SCALE GENOMIC DNA]</scope>
    <source>
        <strain evidence="1 2">J2-2</strain>
    </source>
</reference>
<gene>
    <name evidence="1" type="ORF">KIH74_17330</name>
</gene>
<organism evidence="1 2">
    <name type="scientific">Kineosporia corallincola</name>
    <dbReference type="NCBI Taxonomy" id="2835133"/>
    <lineage>
        <taxon>Bacteria</taxon>
        <taxon>Bacillati</taxon>
        <taxon>Actinomycetota</taxon>
        <taxon>Actinomycetes</taxon>
        <taxon>Kineosporiales</taxon>
        <taxon>Kineosporiaceae</taxon>
        <taxon>Kineosporia</taxon>
    </lineage>
</organism>